<dbReference type="EMBL" id="FNPC01000004">
    <property type="protein sequence ID" value="SDY29969.1"/>
    <property type="molecule type" value="Genomic_DNA"/>
</dbReference>
<feature type="domain" description="C2H2-type" evidence="1">
    <location>
        <begin position="5"/>
        <end position="26"/>
    </location>
</feature>
<evidence type="ECO:0000313" key="2">
    <source>
        <dbReference type="EMBL" id="SDY29969.1"/>
    </source>
</evidence>
<reference evidence="3" key="1">
    <citation type="submission" date="2016-10" db="EMBL/GenBank/DDBJ databases">
        <authorList>
            <person name="Varghese N."/>
            <person name="Submissions S."/>
        </authorList>
    </citation>
    <scope>NUCLEOTIDE SEQUENCE [LARGE SCALE GENOMIC DNA]</scope>
    <source>
        <strain evidence="3">DC30,IBRC 10041,KCTC 4046</strain>
    </source>
</reference>
<accession>A0A1H3IRW7</accession>
<gene>
    <name evidence="2" type="ORF">SAMN05216564_104222</name>
</gene>
<evidence type="ECO:0000313" key="3">
    <source>
        <dbReference type="Proteomes" id="UP000199079"/>
    </source>
</evidence>
<evidence type="ECO:0000259" key="1">
    <source>
        <dbReference type="PROSITE" id="PS00028"/>
    </source>
</evidence>
<name>A0A1H3IRW7_9EURY</name>
<dbReference type="InterPro" id="IPR013087">
    <property type="entry name" value="Znf_C2H2_type"/>
</dbReference>
<organism evidence="2 3">
    <name type="scientific">Halopenitus persicus</name>
    <dbReference type="NCBI Taxonomy" id="1048396"/>
    <lineage>
        <taxon>Archaea</taxon>
        <taxon>Methanobacteriati</taxon>
        <taxon>Methanobacteriota</taxon>
        <taxon>Stenosarchaea group</taxon>
        <taxon>Halobacteria</taxon>
        <taxon>Halobacteriales</taxon>
        <taxon>Haloferacaceae</taxon>
        <taxon>Halopenitus</taxon>
    </lineage>
</organism>
<dbReference type="AlphaFoldDB" id="A0A1H3IRW7"/>
<proteinExistence type="predicted"/>
<protein>
    <recommendedName>
        <fullName evidence="1">C2H2-type domain-containing protein</fullName>
    </recommendedName>
</protein>
<dbReference type="OrthoDB" id="226024at2157"/>
<dbReference type="Proteomes" id="UP000199079">
    <property type="component" value="Unassembled WGS sequence"/>
</dbReference>
<dbReference type="PROSITE" id="PS00028">
    <property type="entry name" value="ZINC_FINGER_C2H2_1"/>
    <property type="match status" value="1"/>
</dbReference>
<keyword evidence="3" id="KW-1185">Reference proteome</keyword>
<sequence>MAENCDKCGTELDSSQARHQHYRVEHASDSVETLTGRLCSDCFWAFNEWLETKEAT</sequence>
<dbReference type="RefSeq" id="WP_021072966.1">
    <property type="nucleotide sequence ID" value="NZ_FNPC01000004.1"/>
</dbReference>